<dbReference type="InterPro" id="IPR010730">
    <property type="entry name" value="HET"/>
</dbReference>
<dbReference type="AlphaFoldDB" id="A0AAN7ZS61"/>
<protein>
    <recommendedName>
        <fullName evidence="2">Heterokaryon incompatibility domain-containing protein</fullName>
    </recommendedName>
</protein>
<keyword evidence="1" id="KW-0812">Transmembrane</keyword>
<accession>A0AAN7ZS61</accession>
<evidence type="ECO:0000259" key="2">
    <source>
        <dbReference type="Pfam" id="PF06985"/>
    </source>
</evidence>
<gene>
    <name evidence="3" type="ORF">LTR97_008684</name>
</gene>
<dbReference type="Proteomes" id="UP001310594">
    <property type="component" value="Unassembled WGS sequence"/>
</dbReference>
<keyword evidence="1" id="KW-1133">Transmembrane helix</keyword>
<dbReference type="PANTHER" id="PTHR24148">
    <property type="entry name" value="ANKYRIN REPEAT DOMAIN-CONTAINING PROTEIN 39 HOMOLOG-RELATED"/>
    <property type="match status" value="1"/>
</dbReference>
<feature type="domain" description="Heterokaryon incompatibility" evidence="2">
    <location>
        <begin position="46"/>
        <end position="207"/>
    </location>
</feature>
<reference evidence="3" key="1">
    <citation type="submission" date="2023-08" db="EMBL/GenBank/DDBJ databases">
        <title>Black Yeasts Isolated from many extreme environments.</title>
        <authorList>
            <person name="Coleine C."/>
            <person name="Stajich J.E."/>
            <person name="Selbmann L."/>
        </authorList>
    </citation>
    <scope>NUCLEOTIDE SEQUENCE</scope>
    <source>
        <strain evidence="3">CCFEE 5810</strain>
    </source>
</reference>
<dbReference type="PANTHER" id="PTHR24148:SF73">
    <property type="entry name" value="HET DOMAIN PROTEIN (AFU_ORTHOLOGUE AFUA_8G01020)"/>
    <property type="match status" value="1"/>
</dbReference>
<dbReference type="InterPro" id="IPR052895">
    <property type="entry name" value="HetReg/Transcr_Mod"/>
</dbReference>
<dbReference type="Pfam" id="PF06985">
    <property type="entry name" value="HET"/>
    <property type="match status" value="1"/>
</dbReference>
<keyword evidence="1" id="KW-0472">Membrane</keyword>
<sequence>MPGRPFIYPELDNTKHQIRLLEHHRSNGGDLKYTYTVVSLQDNPNFCALSYVWGSDEATKFIVVDGQPFPVRPNLYDFLAQSASESADLCDGGASGAYYTLVRRSRPIFIDAICINQSDLEERNAQVRLMADLYRQAEVIVWFGSEARWVPGLVQRFPEVTIAEVMESCLSGQSYEFGEDDIRYICETVKGALEVHSYWTRVWTVQEFLTPPSLTLRAGALWFSCEAFYALIIRLFEGSASYGDYEGLDVLAMTQPQHIPGMPRSKKWYESATARRRALLCRAYLDTRHDRIVKNEISSRMPLHRALRFSREQERSERKDGVYGILGLTNSQGVPDYSLSAAQIFTATLMEGLVEIAAEELDRSTMAKSRHLLLHDDLLVNLGLDHKDDTLLLATFLLLIVNDFFYFEMFVLLGYIKSQRRKGFGWGTFEVMTEASALVGVTALDDVDHRMTMWELECLIGRLKQIEYRSGRRSPAHVKDKALTQCIELTGKVLIAWNVSPEKEQECLARFVPRSRWQIFKPRFGGSSGSTLWDAMDHDNVWTHRADMERVGLAGMK</sequence>
<dbReference type="EMBL" id="JAVRQU010000014">
    <property type="protein sequence ID" value="KAK5695178.1"/>
    <property type="molecule type" value="Genomic_DNA"/>
</dbReference>
<organism evidence="3 4">
    <name type="scientific">Elasticomyces elasticus</name>
    <dbReference type="NCBI Taxonomy" id="574655"/>
    <lineage>
        <taxon>Eukaryota</taxon>
        <taxon>Fungi</taxon>
        <taxon>Dikarya</taxon>
        <taxon>Ascomycota</taxon>
        <taxon>Pezizomycotina</taxon>
        <taxon>Dothideomycetes</taxon>
        <taxon>Dothideomycetidae</taxon>
        <taxon>Mycosphaerellales</taxon>
        <taxon>Teratosphaeriaceae</taxon>
        <taxon>Elasticomyces</taxon>
    </lineage>
</organism>
<evidence type="ECO:0000313" key="3">
    <source>
        <dbReference type="EMBL" id="KAK5695178.1"/>
    </source>
</evidence>
<proteinExistence type="predicted"/>
<feature type="transmembrane region" description="Helical" evidence="1">
    <location>
        <begin position="391"/>
        <end position="416"/>
    </location>
</feature>
<comment type="caution">
    <text evidence="3">The sequence shown here is derived from an EMBL/GenBank/DDBJ whole genome shotgun (WGS) entry which is preliminary data.</text>
</comment>
<name>A0AAN7ZS61_9PEZI</name>
<evidence type="ECO:0000313" key="4">
    <source>
        <dbReference type="Proteomes" id="UP001310594"/>
    </source>
</evidence>
<evidence type="ECO:0000256" key="1">
    <source>
        <dbReference type="SAM" id="Phobius"/>
    </source>
</evidence>